<dbReference type="RefSeq" id="XP_043061431.1">
    <property type="nucleotide sequence ID" value="XM_043206726.1"/>
</dbReference>
<evidence type="ECO:0000256" key="1">
    <source>
        <dbReference type="ARBA" id="ARBA00022723"/>
    </source>
</evidence>
<dbReference type="InterPro" id="IPR001841">
    <property type="entry name" value="Znf_RING"/>
</dbReference>
<keyword evidence="2 4" id="KW-0863">Zinc-finger</keyword>
<evidence type="ECO:0000313" key="8">
    <source>
        <dbReference type="EMBL" id="KAG7852768.1"/>
    </source>
</evidence>
<dbReference type="InterPro" id="IPR013083">
    <property type="entry name" value="Znf_RING/FYVE/PHD"/>
</dbReference>
<dbReference type="Proteomes" id="UP001196530">
    <property type="component" value="Unassembled WGS sequence"/>
</dbReference>
<dbReference type="InterPro" id="IPR017907">
    <property type="entry name" value="Znf_RING_CS"/>
</dbReference>
<reference evidence="7 10" key="1">
    <citation type="journal article" date="2021" name="G3 (Bethesda)">
        <title>Genomic diversity, chromosomal rearrangements, and interspecies hybridization in the ogataea polymorpha species complex.</title>
        <authorList>
            <person name="Hanson S.J."/>
            <person name="Cinneide E.O."/>
            <person name="Salzberg L.I."/>
            <person name="Wolfe K.H."/>
            <person name="McGowan J."/>
            <person name="Fitzpatrick D.A."/>
            <person name="Matlin K."/>
        </authorList>
    </citation>
    <scope>NUCLEOTIDE SEQUENCE</scope>
    <source>
        <strain evidence="8">51-138</strain>
        <strain evidence="7">61-244</strain>
    </source>
</reference>
<keyword evidence="10" id="KW-1185">Reference proteome</keyword>
<evidence type="ECO:0000256" key="3">
    <source>
        <dbReference type="ARBA" id="ARBA00022833"/>
    </source>
</evidence>
<comment type="caution">
    <text evidence="7">The sequence shown here is derived from an EMBL/GenBank/DDBJ whole genome shotgun (WGS) entry which is preliminary data.</text>
</comment>
<keyword evidence="1" id="KW-0479">Metal-binding</keyword>
<sequence length="190" mass="21236">MSFRHPNIALGASSMQALDHNSSIVSIQSTEDSSSVYNPSFHTEQDVDRGEESDSEIVITNSPFEENPRKRKVSESITDTEESDDDLIILGSDGETQEEKKTTSDLLQDAFSHQNSVKTLKDVTCPICFDEIEQCVVSPCGHFYCSNCVYRALASSKVRNGSRGCCALCRKVVQYKDLVWLKVRILKDSR</sequence>
<dbReference type="GeneID" id="66125023"/>
<dbReference type="PROSITE" id="PS50089">
    <property type="entry name" value="ZF_RING_2"/>
    <property type="match status" value="1"/>
</dbReference>
<feature type="region of interest" description="Disordered" evidence="5">
    <location>
        <begin position="29"/>
        <end position="82"/>
    </location>
</feature>
<dbReference type="GO" id="GO:0008270">
    <property type="term" value="F:zinc ion binding"/>
    <property type="evidence" value="ECO:0007669"/>
    <property type="project" value="UniProtKB-KW"/>
</dbReference>
<dbReference type="EMBL" id="JAHLUX010000002">
    <property type="protein sequence ID" value="KAG7820888.1"/>
    <property type="molecule type" value="Genomic_DNA"/>
</dbReference>
<dbReference type="InterPro" id="IPR047134">
    <property type="entry name" value="RNF4"/>
</dbReference>
<keyword evidence="3" id="KW-0862">Zinc</keyword>
<evidence type="ECO:0000259" key="6">
    <source>
        <dbReference type="PROSITE" id="PS50089"/>
    </source>
</evidence>
<dbReference type="Gene3D" id="3.30.40.10">
    <property type="entry name" value="Zinc/RING finger domain, C3HC4 (zinc finger)"/>
    <property type="match status" value="1"/>
</dbReference>
<feature type="compositionally biased region" description="Basic and acidic residues" evidence="5">
    <location>
        <begin position="43"/>
        <end position="52"/>
    </location>
</feature>
<evidence type="ECO:0000256" key="4">
    <source>
        <dbReference type="PROSITE-ProRule" id="PRU00175"/>
    </source>
</evidence>
<evidence type="ECO:0000313" key="10">
    <source>
        <dbReference type="Proteomes" id="UP001197328"/>
    </source>
</evidence>
<dbReference type="EMBL" id="JAHLVD010000001">
    <property type="protein sequence ID" value="KAG7852768.1"/>
    <property type="molecule type" value="Genomic_DNA"/>
</dbReference>
<dbReference type="Pfam" id="PF13923">
    <property type="entry name" value="zf-C3HC4_2"/>
    <property type="match status" value="1"/>
</dbReference>
<evidence type="ECO:0000256" key="5">
    <source>
        <dbReference type="SAM" id="MobiDB-lite"/>
    </source>
</evidence>
<evidence type="ECO:0000313" key="7">
    <source>
        <dbReference type="EMBL" id="KAG7820888.1"/>
    </source>
</evidence>
<dbReference type="SUPFAM" id="SSF57850">
    <property type="entry name" value="RING/U-box"/>
    <property type="match status" value="1"/>
</dbReference>
<proteinExistence type="predicted"/>
<dbReference type="PROSITE" id="PS00518">
    <property type="entry name" value="ZF_RING_1"/>
    <property type="match status" value="1"/>
</dbReference>
<organism evidence="7 9">
    <name type="scientific">Pichia angusta</name>
    <name type="common">Yeast</name>
    <name type="synonym">Hansenula polymorpha</name>
    <dbReference type="NCBI Taxonomy" id="870730"/>
    <lineage>
        <taxon>Eukaryota</taxon>
        <taxon>Fungi</taxon>
        <taxon>Dikarya</taxon>
        <taxon>Ascomycota</taxon>
        <taxon>Saccharomycotina</taxon>
        <taxon>Pichiomycetes</taxon>
        <taxon>Pichiales</taxon>
        <taxon>Pichiaceae</taxon>
        <taxon>Ogataea</taxon>
    </lineage>
</organism>
<feature type="compositionally biased region" description="Polar residues" evidence="5">
    <location>
        <begin position="29"/>
        <end position="42"/>
    </location>
</feature>
<protein>
    <recommendedName>
        <fullName evidence="6">RING-type domain-containing protein</fullName>
    </recommendedName>
</protein>
<accession>A0AAN6I6N2</accession>
<evidence type="ECO:0000313" key="9">
    <source>
        <dbReference type="Proteomes" id="UP001196530"/>
    </source>
</evidence>
<dbReference type="PANTHER" id="PTHR23041:SF78">
    <property type="entry name" value="E3 UBIQUITIN-PROTEIN LIGASE RNF4"/>
    <property type="match status" value="1"/>
</dbReference>
<name>A0AAN6I6N2_PICAN</name>
<gene>
    <name evidence="7" type="ORF">KL928_000972</name>
    <name evidence="8" type="ORF">KL940_000469</name>
</gene>
<dbReference type="PANTHER" id="PTHR23041">
    <property type="entry name" value="RING FINGER DOMAIN-CONTAINING"/>
    <property type="match status" value="1"/>
</dbReference>
<dbReference type="SMART" id="SM00184">
    <property type="entry name" value="RING"/>
    <property type="match status" value="1"/>
</dbReference>
<feature type="domain" description="RING-type" evidence="6">
    <location>
        <begin position="125"/>
        <end position="170"/>
    </location>
</feature>
<dbReference type="Proteomes" id="UP001197328">
    <property type="component" value="Unassembled WGS sequence"/>
</dbReference>
<dbReference type="AlphaFoldDB" id="A0AAN6I6N2"/>
<evidence type="ECO:0000256" key="2">
    <source>
        <dbReference type="ARBA" id="ARBA00022771"/>
    </source>
</evidence>